<dbReference type="CDD" id="cd15534">
    <property type="entry name" value="PHD2_PHF12_Rco1"/>
    <property type="match status" value="1"/>
</dbReference>
<keyword evidence="2 4" id="KW-0863">Zinc-finger</keyword>
<proteinExistence type="predicted"/>
<evidence type="ECO:0000313" key="7">
    <source>
        <dbReference type="EMBL" id="KAH9828383.1"/>
    </source>
</evidence>
<organism evidence="7 8">
    <name type="scientific">Teratosphaeria destructans</name>
    <dbReference type="NCBI Taxonomy" id="418781"/>
    <lineage>
        <taxon>Eukaryota</taxon>
        <taxon>Fungi</taxon>
        <taxon>Dikarya</taxon>
        <taxon>Ascomycota</taxon>
        <taxon>Pezizomycotina</taxon>
        <taxon>Dothideomycetes</taxon>
        <taxon>Dothideomycetidae</taxon>
        <taxon>Mycosphaerellales</taxon>
        <taxon>Teratosphaeriaceae</taxon>
        <taxon>Teratosphaeria</taxon>
    </lineage>
</organism>
<gene>
    <name evidence="7" type="ORF">Tdes44962_MAKER09354</name>
</gene>
<evidence type="ECO:0000313" key="8">
    <source>
        <dbReference type="Proteomes" id="UP001138500"/>
    </source>
</evidence>
<dbReference type="PANTHER" id="PTHR47636">
    <property type="entry name" value="TRANSCRIPTIONAL REGULATORY PROTEIN RCO1"/>
    <property type="match status" value="1"/>
</dbReference>
<dbReference type="EMBL" id="RIBY02001612">
    <property type="protein sequence ID" value="KAH9828383.1"/>
    <property type="molecule type" value="Genomic_DNA"/>
</dbReference>
<feature type="compositionally biased region" description="Basic and acidic residues" evidence="5">
    <location>
        <begin position="24"/>
        <end position="40"/>
    </location>
</feature>
<dbReference type="OrthoDB" id="5876363at2759"/>
<reference evidence="7 8" key="1">
    <citation type="journal article" date="2018" name="IMA Fungus">
        <title>IMA Genome-F 10: Nine draft genome sequences of Claviceps purpurea s.lat., including C. arundinis, C. humidiphila, and C. cf. spartinae, pseudomolecules for the pitch canker pathogen Fusarium circinatum, draft genome of Davidsoniella eucalypti, Grosmannia galeiformis, Quambalaria eucalypti, and Teratosphaeria destructans.</title>
        <authorList>
            <person name="Wingfield B.D."/>
            <person name="Liu M."/>
            <person name="Nguyen H.D."/>
            <person name="Lane F.A."/>
            <person name="Morgan S.W."/>
            <person name="De Vos L."/>
            <person name="Wilken P.M."/>
            <person name="Duong T.A."/>
            <person name="Aylward J."/>
            <person name="Coetzee M.P."/>
            <person name="Dadej K."/>
            <person name="De Beer Z.W."/>
            <person name="Findlay W."/>
            <person name="Havenga M."/>
            <person name="Kolarik M."/>
            <person name="Menzies J.G."/>
            <person name="Naidoo K."/>
            <person name="Pochopski O."/>
            <person name="Shoukouhi P."/>
            <person name="Santana Q.C."/>
            <person name="Seifert K.A."/>
            <person name="Soal N."/>
            <person name="Steenkamp E.T."/>
            <person name="Tatham C.T."/>
            <person name="van der Nest M.A."/>
            <person name="Wingfield M.J."/>
        </authorList>
    </citation>
    <scope>NUCLEOTIDE SEQUENCE [LARGE SCALE GENOMIC DNA]</scope>
    <source>
        <strain evidence="7">CMW44962</strain>
    </source>
</reference>
<dbReference type="SUPFAM" id="SSF57903">
    <property type="entry name" value="FYVE/PHD zinc finger"/>
    <property type="match status" value="2"/>
</dbReference>
<dbReference type="SMART" id="SM00249">
    <property type="entry name" value="PHD"/>
    <property type="match status" value="2"/>
</dbReference>
<protein>
    <submittedName>
        <fullName evidence="7">PHD-finger</fullName>
    </submittedName>
</protein>
<dbReference type="InterPro" id="IPR013083">
    <property type="entry name" value="Znf_RING/FYVE/PHD"/>
</dbReference>
<feature type="compositionally biased region" description="Acidic residues" evidence="5">
    <location>
        <begin position="354"/>
        <end position="369"/>
    </location>
</feature>
<dbReference type="AlphaFoldDB" id="A0A9W7W2Z7"/>
<dbReference type="PROSITE" id="PS01359">
    <property type="entry name" value="ZF_PHD_1"/>
    <property type="match status" value="1"/>
</dbReference>
<feature type="compositionally biased region" description="Basic and acidic residues" evidence="5">
    <location>
        <begin position="416"/>
        <end position="434"/>
    </location>
</feature>
<dbReference type="FunFam" id="3.30.40.10:FF:000748">
    <property type="entry name" value="PHD finger domain protein, putative"/>
    <property type="match status" value="1"/>
</dbReference>
<dbReference type="GO" id="GO:0032221">
    <property type="term" value="C:Rpd3S complex"/>
    <property type="evidence" value="ECO:0007669"/>
    <property type="project" value="TreeGrafter"/>
</dbReference>
<dbReference type="Proteomes" id="UP001138500">
    <property type="component" value="Unassembled WGS sequence"/>
</dbReference>
<evidence type="ECO:0000256" key="3">
    <source>
        <dbReference type="ARBA" id="ARBA00022833"/>
    </source>
</evidence>
<dbReference type="InterPro" id="IPR001965">
    <property type="entry name" value="Znf_PHD"/>
</dbReference>
<evidence type="ECO:0000256" key="4">
    <source>
        <dbReference type="PROSITE-ProRule" id="PRU00146"/>
    </source>
</evidence>
<evidence type="ECO:0000256" key="5">
    <source>
        <dbReference type="SAM" id="MobiDB-lite"/>
    </source>
</evidence>
<feature type="region of interest" description="Disordered" evidence="5">
    <location>
        <begin position="1"/>
        <end position="181"/>
    </location>
</feature>
<dbReference type="GO" id="GO:0006357">
    <property type="term" value="P:regulation of transcription by RNA polymerase II"/>
    <property type="evidence" value="ECO:0007669"/>
    <property type="project" value="TreeGrafter"/>
</dbReference>
<feature type="region of interest" description="Disordered" evidence="5">
    <location>
        <begin position="258"/>
        <end position="550"/>
    </location>
</feature>
<dbReference type="InterPro" id="IPR052819">
    <property type="entry name" value="Chromatin_regulatory_protein"/>
</dbReference>
<feature type="compositionally biased region" description="Polar residues" evidence="5">
    <location>
        <begin position="14"/>
        <end position="23"/>
    </location>
</feature>
<sequence length="966" mass="105657">MPSAHPRQTRETSRASTPNTKGHATQDKTAGKKEPKDKTFMDQWVEPAVQRQASYQDHNGSAHGVLEHMQPLGEAPSVKVRSKTRPRKSCWNRDSATADLEGEETPKGTPAPQSTTTPEVKASVQPHKPPPPVIDDEKDADYAPVTKKKAPSGRGRPPGKVSAASKKDAENAIVPTTNKKRKYDAPKLKLVVESAQNRAHQVGKPDLAEAVHEIWRESLNDTRLTDLLEAILTQAATAEQTAEFQVYVRKAKRRLRLAKGQSRTLPAEGANGTPALPLRSPSKSVSQAADAQRGSAIPSTEPPEVPRSKTLLKLKQPYKDPTERRKPAHKGKASVSPQKKRELGYDSDSSLTDLTEDADDGMDVDEQDELAAGPSKASNRMDGLKGKDHAAERGSLTAPDHRIKRTSADADLDGDEREREIAAKKQKLSKDIKRGYAFQVSDMRQSTKGSELRNRPLRGNDASLVPPPLSLQPNGSRAVSAALDSPLSELSGGSSRLSTPQAYGGPPTKAPPKRAKTKTSPEKKQQAGLAGLVGAGGAGKDSPIGDDDNEELSENNDFCSACGGSGFLLCCDGCDRSFHFQCLDPPISEEASELNEPWYCYICVAKRPVAAESPEKPSRGLFAPLMNGLKKRNPSNFALPESIRNYYENVHTDKNGNFTDVVVGKTSRRAGYDEAPDYTKLKDAKGNTVLCYYCGKSSLDRRLIIQCDHCPHNWHLDCLDPPLANPPARTWDNKKLHDWMCPLHAEHELRKVDTALLVPRRRIHLRRPKDARIVDTSLNRGFVNNGVVDIEFDESDDSGSEFYDEQQEPEGAVYRLPSSGVKLDFIDKVKKARMSDAIIDRAPKRARLAPAPPSALQQANFARRSFAEQQLALNLAQFAAADGNKDLDLGKDKMNILLGTLIAEAPQEVVSAKTAEETVEAAKSSAAAIPPSPPSSEQTDQLSAEQRRELENLQELIRRKLDQSKS</sequence>
<feature type="compositionally biased region" description="Basic and acidic residues" evidence="5">
    <location>
        <begin position="382"/>
        <end position="392"/>
    </location>
</feature>
<reference evidence="7 8" key="2">
    <citation type="journal article" date="2021" name="Curr. Genet.">
        <title>Genetic response to nitrogen starvation in the aggressive Eucalyptus foliar pathogen Teratosphaeria destructans.</title>
        <authorList>
            <person name="Havenga M."/>
            <person name="Wingfield B.D."/>
            <person name="Wingfield M.J."/>
            <person name="Dreyer L.L."/>
            <person name="Roets F."/>
            <person name="Aylward J."/>
        </authorList>
    </citation>
    <scope>NUCLEOTIDE SEQUENCE [LARGE SCALE GENOMIC DNA]</scope>
    <source>
        <strain evidence="7">CMW44962</strain>
    </source>
</reference>
<keyword evidence="8" id="KW-1185">Reference proteome</keyword>
<accession>A0A9W7W2Z7</accession>
<dbReference type="Gene3D" id="3.30.40.10">
    <property type="entry name" value="Zinc/RING finger domain, C3HC4 (zinc finger)"/>
    <property type="match status" value="2"/>
</dbReference>
<feature type="compositionally biased region" description="Basic residues" evidence="5">
    <location>
        <begin position="80"/>
        <end position="90"/>
    </location>
</feature>
<feature type="domain" description="PHD-type" evidence="6">
    <location>
        <begin position="688"/>
        <end position="747"/>
    </location>
</feature>
<keyword evidence="1" id="KW-0479">Metal-binding</keyword>
<name>A0A9W7W2Z7_9PEZI</name>
<dbReference type="PANTHER" id="PTHR47636:SF1">
    <property type="entry name" value="TRANSCRIPTIONAL REGULATORY PROTEIN RCO1"/>
    <property type="match status" value="1"/>
</dbReference>
<dbReference type="InterPro" id="IPR011011">
    <property type="entry name" value="Znf_FYVE_PHD"/>
</dbReference>
<feature type="region of interest" description="Disordered" evidence="5">
    <location>
        <begin position="913"/>
        <end position="947"/>
    </location>
</feature>
<keyword evidence="3" id="KW-0862">Zinc</keyword>
<dbReference type="PROSITE" id="PS50016">
    <property type="entry name" value="ZF_PHD_2"/>
    <property type="match status" value="2"/>
</dbReference>
<dbReference type="GO" id="GO:0008270">
    <property type="term" value="F:zinc ion binding"/>
    <property type="evidence" value="ECO:0007669"/>
    <property type="project" value="UniProtKB-KW"/>
</dbReference>
<dbReference type="CDD" id="cd15535">
    <property type="entry name" value="PHD1_Rco1"/>
    <property type="match status" value="1"/>
</dbReference>
<comment type="caution">
    <text evidence="7">The sequence shown here is derived from an EMBL/GenBank/DDBJ whole genome shotgun (WGS) entry which is preliminary data.</text>
</comment>
<evidence type="ECO:0000256" key="2">
    <source>
        <dbReference type="ARBA" id="ARBA00022771"/>
    </source>
</evidence>
<evidence type="ECO:0000256" key="1">
    <source>
        <dbReference type="ARBA" id="ARBA00022723"/>
    </source>
</evidence>
<feature type="compositionally biased region" description="Low complexity" evidence="5">
    <location>
        <begin position="483"/>
        <end position="498"/>
    </location>
</feature>
<feature type="domain" description="PHD-type" evidence="6">
    <location>
        <begin position="556"/>
        <end position="606"/>
    </location>
</feature>
<dbReference type="Pfam" id="PF00628">
    <property type="entry name" value="PHD"/>
    <property type="match status" value="2"/>
</dbReference>
<evidence type="ECO:0000259" key="6">
    <source>
        <dbReference type="PROSITE" id="PS50016"/>
    </source>
</evidence>
<dbReference type="InterPro" id="IPR019787">
    <property type="entry name" value="Znf_PHD-finger"/>
</dbReference>
<dbReference type="InterPro" id="IPR019786">
    <property type="entry name" value="Zinc_finger_PHD-type_CS"/>
</dbReference>